<evidence type="ECO:0000256" key="2">
    <source>
        <dbReference type="SAM" id="MobiDB-lite"/>
    </source>
</evidence>
<gene>
    <name evidence="3" type="ORF">AAFF_G00403340</name>
</gene>
<organism evidence="3 4">
    <name type="scientific">Aldrovandia affinis</name>
    <dbReference type="NCBI Taxonomy" id="143900"/>
    <lineage>
        <taxon>Eukaryota</taxon>
        <taxon>Metazoa</taxon>
        <taxon>Chordata</taxon>
        <taxon>Craniata</taxon>
        <taxon>Vertebrata</taxon>
        <taxon>Euteleostomi</taxon>
        <taxon>Actinopterygii</taxon>
        <taxon>Neopterygii</taxon>
        <taxon>Teleostei</taxon>
        <taxon>Notacanthiformes</taxon>
        <taxon>Halosauridae</taxon>
        <taxon>Aldrovandia</taxon>
    </lineage>
</organism>
<reference evidence="3" key="1">
    <citation type="journal article" date="2023" name="Science">
        <title>Genome structures resolve the early diversification of teleost fishes.</title>
        <authorList>
            <person name="Parey E."/>
            <person name="Louis A."/>
            <person name="Montfort J."/>
            <person name="Bouchez O."/>
            <person name="Roques C."/>
            <person name="Iampietro C."/>
            <person name="Lluch J."/>
            <person name="Castinel A."/>
            <person name="Donnadieu C."/>
            <person name="Desvignes T."/>
            <person name="Floi Bucao C."/>
            <person name="Jouanno E."/>
            <person name="Wen M."/>
            <person name="Mejri S."/>
            <person name="Dirks R."/>
            <person name="Jansen H."/>
            <person name="Henkel C."/>
            <person name="Chen W.J."/>
            <person name="Zahm M."/>
            <person name="Cabau C."/>
            <person name="Klopp C."/>
            <person name="Thompson A.W."/>
            <person name="Robinson-Rechavi M."/>
            <person name="Braasch I."/>
            <person name="Lecointre G."/>
            <person name="Bobe J."/>
            <person name="Postlethwait J.H."/>
            <person name="Berthelot C."/>
            <person name="Roest Crollius H."/>
            <person name="Guiguen Y."/>
        </authorList>
    </citation>
    <scope>NUCLEOTIDE SEQUENCE</scope>
    <source>
        <strain evidence="3">NC1722</strain>
    </source>
</reference>
<dbReference type="PANTHER" id="PTHR31402:SF2">
    <property type="entry name" value="UPF0711 PROTEIN C18ORF21"/>
    <property type="match status" value="1"/>
</dbReference>
<accession>A0AAD7T8C1</accession>
<evidence type="ECO:0000313" key="4">
    <source>
        <dbReference type="Proteomes" id="UP001221898"/>
    </source>
</evidence>
<dbReference type="Proteomes" id="UP001221898">
    <property type="component" value="Unassembled WGS sequence"/>
</dbReference>
<dbReference type="Pfam" id="PF15719">
    <property type="entry name" value="Rmp24-like"/>
    <property type="match status" value="1"/>
</dbReference>
<sequence>MATFVTLVTCHNFNNTPRHRAANRDYMMAFSKNYCIPTSASKHWTTGRNLQPGYRGRSPFRKSATTKKPPSSVQRSSSSESSNSSESSTGSMKKLAFGRLRKFLLLGNEQKRVKDGLKFFLPEV</sequence>
<comment type="similarity">
    <text evidence="1">Belongs to the UPF0711 family.</text>
</comment>
<proteinExistence type="inferred from homology"/>
<protein>
    <submittedName>
        <fullName evidence="3">Uncharacterized protein</fullName>
    </submittedName>
</protein>
<dbReference type="InterPro" id="IPR029779">
    <property type="entry name" value="Rmp24-like"/>
</dbReference>
<feature type="compositionally biased region" description="Low complexity" evidence="2">
    <location>
        <begin position="71"/>
        <end position="91"/>
    </location>
</feature>
<evidence type="ECO:0000313" key="3">
    <source>
        <dbReference type="EMBL" id="KAJ8415777.1"/>
    </source>
</evidence>
<dbReference type="EMBL" id="JAINUG010000008">
    <property type="protein sequence ID" value="KAJ8415777.1"/>
    <property type="molecule type" value="Genomic_DNA"/>
</dbReference>
<dbReference type="AlphaFoldDB" id="A0AAD7T8C1"/>
<feature type="region of interest" description="Disordered" evidence="2">
    <location>
        <begin position="39"/>
        <end position="92"/>
    </location>
</feature>
<evidence type="ECO:0000256" key="1">
    <source>
        <dbReference type="ARBA" id="ARBA00006160"/>
    </source>
</evidence>
<comment type="caution">
    <text evidence="3">The sequence shown here is derived from an EMBL/GenBank/DDBJ whole genome shotgun (WGS) entry which is preliminary data.</text>
</comment>
<feature type="compositionally biased region" description="Polar residues" evidence="2">
    <location>
        <begin position="39"/>
        <end position="49"/>
    </location>
</feature>
<keyword evidence="4" id="KW-1185">Reference proteome</keyword>
<name>A0AAD7T8C1_9TELE</name>
<dbReference type="PANTHER" id="PTHR31402">
    <property type="entry name" value="UPF0711 PROTEIN C18ORF21"/>
    <property type="match status" value="1"/>
</dbReference>